<evidence type="ECO:0000256" key="2">
    <source>
        <dbReference type="ARBA" id="ARBA00004123"/>
    </source>
</evidence>
<comment type="similarity">
    <text evidence="3">Belongs to the HIR3 family.</text>
</comment>
<comment type="function">
    <text evidence="1">Has a role in a nucleosome assembly pathway that is required for the integrity of heterochromatin and proper chromosome segregation.</text>
</comment>
<keyword evidence="5" id="KW-0539">Nucleus</keyword>
<dbReference type="GO" id="GO:0006325">
    <property type="term" value="P:chromatin organization"/>
    <property type="evidence" value="ECO:0007669"/>
    <property type="project" value="InterPro"/>
</dbReference>
<feature type="compositionally biased region" description="Basic and acidic residues" evidence="6">
    <location>
        <begin position="2081"/>
        <end position="2098"/>
    </location>
</feature>
<proteinExistence type="inferred from homology"/>
<feature type="region of interest" description="Disordered" evidence="6">
    <location>
        <begin position="1825"/>
        <end position="2098"/>
    </location>
</feature>
<dbReference type="Gene3D" id="1.25.40.10">
    <property type="entry name" value="Tetratricopeptide repeat domain"/>
    <property type="match status" value="1"/>
</dbReference>
<keyword evidence="8" id="KW-1185">Reference proteome</keyword>
<gene>
    <name evidence="7" type="ORF">ATEIFO6365_0011041400</name>
</gene>
<dbReference type="EMBL" id="BLJY01000011">
    <property type="protein sequence ID" value="GFF20152.1"/>
    <property type="molecule type" value="Genomic_DNA"/>
</dbReference>
<evidence type="ECO:0000313" key="8">
    <source>
        <dbReference type="Proteomes" id="UP000452235"/>
    </source>
</evidence>
<dbReference type="PANTHER" id="PTHR15502:SF7">
    <property type="entry name" value="CALCINEURIN-BINDING PROTEIN CABIN-1"/>
    <property type="match status" value="1"/>
</dbReference>
<feature type="compositionally biased region" description="Basic and acidic residues" evidence="6">
    <location>
        <begin position="1854"/>
        <end position="1863"/>
    </location>
</feature>
<dbReference type="GO" id="GO:0000417">
    <property type="term" value="C:HIR complex"/>
    <property type="evidence" value="ECO:0007669"/>
    <property type="project" value="TreeGrafter"/>
</dbReference>
<evidence type="ECO:0000256" key="3">
    <source>
        <dbReference type="ARBA" id="ARBA00007335"/>
    </source>
</evidence>
<feature type="region of interest" description="Disordered" evidence="6">
    <location>
        <begin position="415"/>
        <end position="445"/>
    </location>
</feature>
<organism evidence="7 8">
    <name type="scientific">Aspergillus terreus</name>
    <dbReference type="NCBI Taxonomy" id="33178"/>
    <lineage>
        <taxon>Eukaryota</taxon>
        <taxon>Fungi</taxon>
        <taxon>Dikarya</taxon>
        <taxon>Ascomycota</taxon>
        <taxon>Pezizomycotina</taxon>
        <taxon>Eurotiomycetes</taxon>
        <taxon>Eurotiomycetidae</taxon>
        <taxon>Eurotiales</taxon>
        <taxon>Aspergillaceae</taxon>
        <taxon>Aspergillus</taxon>
        <taxon>Aspergillus subgen. Circumdati</taxon>
    </lineage>
</organism>
<feature type="compositionally biased region" description="Low complexity" evidence="6">
    <location>
        <begin position="1872"/>
        <end position="1882"/>
    </location>
</feature>
<evidence type="ECO:0000256" key="6">
    <source>
        <dbReference type="SAM" id="MobiDB-lite"/>
    </source>
</evidence>
<feature type="compositionally biased region" description="Basic and acidic residues" evidence="6">
    <location>
        <begin position="1948"/>
        <end position="1959"/>
    </location>
</feature>
<dbReference type="GO" id="GO:0031491">
    <property type="term" value="F:nucleosome binding"/>
    <property type="evidence" value="ECO:0007669"/>
    <property type="project" value="TreeGrafter"/>
</dbReference>
<protein>
    <recommendedName>
        <fullName evidence="4">Histone transcription regulator 3 homolog</fullName>
    </recommendedName>
</protein>
<feature type="region of interest" description="Disordered" evidence="6">
    <location>
        <begin position="468"/>
        <end position="527"/>
    </location>
</feature>
<dbReference type="InterPro" id="IPR011990">
    <property type="entry name" value="TPR-like_helical_dom_sf"/>
</dbReference>
<feature type="compositionally biased region" description="Polar residues" evidence="6">
    <location>
        <begin position="1923"/>
        <end position="1933"/>
    </location>
</feature>
<feature type="compositionally biased region" description="Polar residues" evidence="6">
    <location>
        <begin position="468"/>
        <end position="477"/>
    </location>
</feature>
<dbReference type="OrthoDB" id="77564at2759"/>
<feature type="compositionally biased region" description="Acidic residues" evidence="6">
    <location>
        <begin position="1936"/>
        <end position="1947"/>
    </location>
</feature>
<feature type="compositionally biased region" description="Acidic residues" evidence="6">
    <location>
        <begin position="2008"/>
        <end position="2076"/>
    </location>
</feature>
<evidence type="ECO:0000256" key="5">
    <source>
        <dbReference type="ARBA" id="ARBA00023242"/>
    </source>
</evidence>
<dbReference type="PANTHER" id="PTHR15502">
    <property type="entry name" value="CALCINEURIN-BINDING PROTEIN CABIN 1-RELATED"/>
    <property type="match status" value="1"/>
</dbReference>
<dbReference type="GO" id="GO:0005634">
    <property type="term" value="C:nucleus"/>
    <property type="evidence" value="ECO:0007669"/>
    <property type="project" value="UniProtKB-SubCell"/>
</dbReference>
<dbReference type="Proteomes" id="UP000452235">
    <property type="component" value="Unassembled WGS sequence"/>
</dbReference>
<name>A0A5M3YZL0_ASPTE</name>
<dbReference type="InterPro" id="IPR033053">
    <property type="entry name" value="Hir3/CABIN1"/>
</dbReference>
<sequence length="2098" mass="235118">MAVVASLGQVVVTGPKRRAVDPQAPAGPYAPLASFNRSDPTMSSWTALNIEPAEAVEEEVDDTKEIQIEEALKLYQNALKLHSQGPQFYNEAAEAYDALLNSEIFKYPESISDYKRTALQDSESQLAEPIDYTISPAAVEPLVEFDTNDSTSSTLLQTIYLSYKNHGQYILDALRALLQNSPKETDGQVDLSSETAKRASAALASFADALERDDTDLNLWRQSARLSSALKSYRLARYCLESVLADDENRLEVRTEQLGLEETFAEEHLRDTLRSLGDRIAVSQVPLKKPKKALLKFLKRQSDPYPYLPALPKELEESDPSRNPLAFGTSRHEIQPSASTWAATGKEILKLISDNDADVDRPGPGCSIAISLPSISPEVKAIVTEDTEPANQPSNADEENAAPVEKQDIQMSVVDDTPAEAQQPSVKTEAQNEPSGPASEHIDDHSSIDQGAERQLMDSLEVQSSNLPEATGQQEATNAEEPDLKSGVGGRKRSSASAMPDDQTEPTRAKSRRTRLRESNVDSTLQTDEVAFDQTKYYEDRLEEYVQADEWMFNTAGSLLSKIGVELGTIDELRKLIPCTNDNDLESPTDRKAEYLLPRDLRDTIKNWDEAKSQAMLQGDNFSNLQDIKGIGNSGLAIFLEHSRKSARKLGMNPTFSGVDELVTFVNIVNEKWLYAQEVAFEWLRGLLTPNFGGNSLMNTGAVLDRSKLPDMASTYVLYQWPDALKETVVQLVLADDEYIYKRLCEQLECLECQMLCRDQENPFKYTLQDFADLEMSQTLFELHLDIYAAMNNPNSEVNQETRALQRDRVARWCMLARTALTHYMDHTAAGADLENITVRHVWASTFYSNMTSDAQPEHVLLSLHELKRLLHRLKDPVINLVNNAIMQEISTGAVDQEISKLKSMDFFMRIFNPDSEDPVSLIETIEPILEPSSVQFDGDQTADDPEIAQSTSQIREMGSFLDSGDATLRLFLWKRLQDAYAKIDYPPKVVSCYLRSIEIILKEISSSAHLEEPSEHRQITLLRWLKSLDGVLAKTVTTVLNDPSKAYECFDMDHLKTSMSAVAQLTRLLHSFVMYEDSIRVGQISGPELRGSLAKSAEKFRDRLREMHVRCWILQYTLLKEAVSQNKEIFDTPLDDCIHYLRSVHNALGIREMCKRSQKQFLKLMKSELTASDLTEDIELDVCQVLFDLHGIKLSPVDGLVMDHGCPPEKLDRATATMMIDFVLRQAKKLNIKDLSKSELKSTIDKMQQAIGVTKSSPPYSYNKRIVNAYLKSPINPTELFRAVRGVEDLPLIPVPTESAEIAQKGWYFLLGHSALTKFRSQKRLNPVPTSDLDEAISWFRQDIDHGTTRWESWYRLAQTYDTKLEEDITWSADKINSNKTDLVTWQRNAIHCYAMAISTAIRYGEPTQDTRMLLADLFTDFGIRLYSSSREPLSMAAFSLADFTRHYNSEENKQMYEAQPFKEMRLYSVWSLASFLLRHATVDKPKNWMTHYMRSKCLWKMFSCDESVRGGAKAVNLDDLLDCLLDAIDALPQKKDSRSDPIFEPHFKLVSIVHKLVTRGALTPADASKTLMATPWARKVQPPEDNSGWKSYILAVLRNLKNADKSNWHHRMAVRSAHVIYDDSKDAAAASGAKNELTHQIFTKTMTIQVWRPEYERPGRHFVYTTRYVYFFVALLEQLDDRANLEQLLRRVRKKQGDFINHTKLWEDVCLTYARVIRRAGHINEGHEEGVFRPIGWEEFVANTARLEGLSQLAPESQALLELLRDAVELKKLNNNLMKVSLLEDLIADLYSRLYEVNMPQVLEQANEENKEKMKVDHLLMASDGAGETPTPPTSAPASEAPAPRGRTKGIARRDIQKRAETIVNRKLGPRAPAAKAPAPVETEPTQGPEVSVSVSVTSAPRPTKEAPPRTDGAAEEAGSGQHSDVPNSVHDSADDESELSEMDDEKLSKLASERKTLFPNLQNRGGSMEPDSEMSGQADGDGANEMAVEVNEDVDNEGDTALGDGEGEDGDEVGDGDDVEMEGEDGDEENEAGGEEGVEEQGEQEGEEEGDGEENDGGDTEGVQEADDDEPEQAEPTAPEKDDGGSSDVDRMDIK</sequence>
<dbReference type="VEuPathDB" id="FungiDB:ATEG_04115"/>
<comment type="subcellular location">
    <subcellularLocation>
        <location evidence="2">Nucleus</location>
    </subcellularLocation>
</comment>
<evidence type="ECO:0000256" key="4">
    <source>
        <dbReference type="ARBA" id="ARBA00014848"/>
    </source>
</evidence>
<feature type="compositionally biased region" description="Polar residues" evidence="6">
    <location>
        <begin position="420"/>
        <end position="434"/>
    </location>
</feature>
<evidence type="ECO:0000256" key="1">
    <source>
        <dbReference type="ARBA" id="ARBA00002687"/>
    </source>
</evidence>
<evidence type="ECO:0000313" key="7">
    <source>
        <dbReference type="EMBL" id="GFF20152.1"/>
    </source>
</evidence>
<accession>A0A5M3YZL0</accession>
<dbReference type="SUPFAM" id="SSF48452">
    <property type="entry name" value="TPR-like"/>
    <property type="match status" value="1"/>
</dbReference>
<comment type="caution">
    <text evidence="7">The sequence shown here is derived from an EMBL/GenBank/DDBJ whole genome shotgun (WGS) entry which is preliminary data.</text>
</comment>
<reference evidence="7 8" key="1">
    <citation type="submission" date="2020-01" db="EMBL/GenBank/DDBJ databases">
        <title>Aspergillus terreus IFO 6365 whole genome shotgun sequence.</title>
        <authorList>
            <person name="Kanamasa S."/>
            <person name="Takahashi H."/>
        </authorList>
    </citation>
    <scope>NUCLEOTIDE SEQUENCE [LARGE SCALE GENOMIC DNA]</scope>
    <source>
        <strain evidence="7 8">IFO 6365</strain>
    </source>
</reference>